<reference evidence="2" key="1">
    <citation type="submission" date="2022-11" db="UniProtKB">
        <authorList>
            <consortium name="WormBaseParasite"/>
        </authorList>
    </citation>
    <scope>IDENTIFICATION</scope>
</reference>
<proteinExistence type="predicted"/>
<protein>
    <submittedName>
        <fullName evidence="2">Uncharacterized protein</fullName>
    </submittedName>
</protein>
<dbReference type="Proteomes" id="UP000887576">
    <property type="component" value="Unplaced"/>
</dbReference>
<accession>A0AC34QIZ2</accession>
<dbReference type="WBParaSite" id="JU765_v2.g16821.t1">
    <property type="protein sequence ID" value="JU765_v2.g16821.t1"/>
    <property type="gene ID" value="JU765_v2.g16821"/>
</dbReference>
<evidence type="ECO:0000313" key="1">
    <source>
        <dbReference type="Proteomes" id="UP000887576"/>
    </source>
</evidence>
<evidence type="ECO:0000313" key="2">
    <source>
        <dbReference type="WBParaSite" id="JU765_v2.g16821.t1"/>
    </source>
</evidence>
<sequence>MEIRPSMLATKRFFPQICLPSNNGAMAPLFFILQ</sequence>
<organism evidence="1 2">
    <name type="scientific">Panagrolaimus sp. JU765</name>
    <dbReference type="NCBI Taxonomy" id="591449"/>
    <lineage>
        <taxon>Eukaryota</taxon>
        <taxon>Metazoa</taxon>
        <taxon>Ecdysozoa</taxon>
        <taxon>Nematoda</taxon>
        <taxon>Chromadorea</taxon>
        <taxon>Rhabditida</taxon>
        <taxon>Tylenchina</taxon>
        <taxon>Panagrolaimomorpha</taxon>
        <taxon>Panagrolaimoidea</taxon>
        <taxon>Panagrolaimidae</taxon>
        <taxon>Panagrolaimus</taxon>
    </lineage>
</organism>
<name>A0AC34QIZ2_9BILA</name>